<dbReference type="SUPFAM" id="SSF55120">
    <property type="entry name" value="Pseudouridine synthase"/>
    <property type="match status" value="1"/>
</dbReference>
<evidence type="ECO:0000313" key="7">
    <source>
        <dbReference type="Proteomes" id="UP001197609"/>
    </source>
</evidence>
<protein>
    <recommendedName>
        <fullName evidence="4">Pseudouridine synthase</fullName>
        <ecNumber evidence="4">5.4.99.-</ecNumber>
    </recommendedName>
</protein>
<keyword evidence="2 4" id="KW-0413">Isomerase</keyword>
<dbReference type="Pfam" id="PF00849">
    <property type="entry name" value="PseudoU_synth_2"/>
    <property type="match status" value="1"/>
</dbReference>
<evidence type="ECO:0000259" key="5">
    <source>
        <dbReference type="SMART" id="SM00363"/>
    </source>
</evidence>
<dbReference type="InterPro" id="IPR042092">
    <property type="entry name" value="PsdUridine_s_RsuA/RluB/E/F_cat"/>
</dbReference>
<dbReference type="PANTHER" id="PTHR47683:SF2">
    <property type="entry name" value="RNA-BINDING S4 DOMAIN-CONTAINING PROTEIN"/>
    <property type="match status" value="1"/>
</dbReference>
<sequence length="266" mass="29562">MISGEQERLQRYLARTGLGSRRSCEKLILEGKVRVNGRVVTELGTKVSPGLDEVRCDGRPVTPSDDLVYLVLNKPAGVLTSLSDPRGRPVIRDLLPPQGLPRLFPAGRLDYQTEGLILLTNDGALAYGIMHPSFEVEKEYRAKVRGCPTPADLDQLKEGIVSDGERLWATQAEIVSHAVGFAWLKLVVQQGRYHEIRRLCDAIGHSVLRLQRVRLGPIVLGSLPKGCWRRLSSRELVNIRRAVRRRTTYGSGTGGGARPREDWRTG</sequence>
<dbReference type="Gene3D" id="3.10.290.10">
    <property type="entry name" value="RNA-binding S4 domain"/>
    <property type="match status" value="1"/>
</dbReference>
<dbReference type="InterPro" id="IPR050343">
    <property type="entry name" value="RsuA_PseudoU_synthase"/>
</dbReference>
<dbReference type="InterPro" id="IPR020103">
    <property type="entry name" value="PsdUridine_synth_cat_dom_sf"/>
</dbReference>
<dbReference type="Proteomes" id="UP001197609">
    <property type="component" value="Unassembled WGS sequence"/>
</dbReference>
<name>A0AAJ1EIR7_9BACT</name>
<evidence type="ECO:0000256" key="2">
    <source>
        <dbReference type="ARBA" id="ARBA00023235"/>
    </source>
</evidence>
<dbReference type="AlphaFoldDB" id="A0AAJ1EIR7"/>
<dbReference type="PANTHER" id="PTHR47683">
    <property type="entry name" value="PSEUDOURIDINE SYNTHASE FAMILY PROTEIN-RELATED"/>
    <property type="match status" value="1"/>
</dbReference>
<dbReference type="GO" id="GO:0003723">
    <property type="term" value="F:RNA binding"/>
    <property type="evidence" value="ECO:0007669"/>
    <property type="project" value="UniProtKB-KW"/>
</dbReference>
<dbReference type="Gene3D" id="3.30.70.580">
    <property type="entry name" value="Pseudouridine synthase I, catalytic domain, N-terminal subdomain"/>
    <property type="match status" value="1"/>
</dbReference>
<dbReference type="InterPro" id="IPR020094">
    <property type="entry name" value="TruA/RsuA/RluB/E/F_N"/>
</dbReference>
<dbReference type="CDD" id="cd02870">
    <property type="entry name" value="PseudoU_synth_RsuA_like"/>
    <property type="match status" value="1"/>
</dbReference>
<reference evidence="6 7" key="1">
    <citation type="journal article" date="2021" name="bioRxiv">
        <title>Unraveling nitrogen, sulfur and carbon metabolic pathways and microbial community transcriptional responses to substrate deprivation and toxicity stresses in a bioreactor mimicking anoxic brackish coastal sediment conditions.</title>
        <authorList>
            <person name="Martins P.D."/>
            <person name="Echeveste M.J."/>
            <person name="Arshad A."/>
            <person name="Kurth J."/>
            <person name="Ouboter H."/>
            <person name="Jetten M.S.M."/>
            <person name="Welte C.U."/>
        </authorList>
    </citation>
    <scope>NUCLEOTIDE SEQUENCE [LARGE SCALE GENOMIC DNA]</scope>
    <source>
        <strain evidence="6">MAG_38</strain>
    </source>
</reference>
<evidence type="ECO:0000256" key="1">
    <source>
        <dbReference type="ARBA" id="ARBA00008348"/>
    </source>
</evidence>
<dbReference type="InterPro" id="IPR006145">
    <property type="entry name" value="PsdUridine_synth_RsuA/RluA"/>
</dbReference>
<dbReference type="PROSITE" id="PS01149">
    <property type="entry name" value="PSI_RSU"/>
    <property type="match status" value="1"/>
</dbReference>
<dbReference type="GO" id="GO:0120159">
    <property type="term" value="F:rRNA pseudouridine synthase activity"/>
    <property type="evidence" value="ECO:0007669"/>
    <property type="project" value="UniProtKB-ARBA"/>
</dbReference>
<gene>
    <name evidence="6" type="ORF">K8G79_01900</name>
</gene>
<dbReference type="FunFam" id="3.10.290.10:FF:000003">
    <property type="entry name" value="Pseudouridine synthase"/>
    <property type="match status" value="1"/>
</dbReference>
<dbReference type="InterPro" id="IPR036986">
    <property type="entry name" value="S4_RNA-bd_sf"/>
</dbReference>
<dbReference type="EMBL" id="JAIOIU010000024">
    <property type="protein sequence ID" value="MBZ0158895.1"/>
    <property type="molecule type" value="Genomic_DNA"/>
</dbReference>
<evidence type="ECO:0000313" key="6">
    <source>
        <dbReference type="EMBL" id="MBZ0158895.1"/>
    </source>
</evidence>
<dbReference type="EC" id="5.4.99.-" evidence="4"/>
<evidence type="ECO:0000256" key="4">
    <source>
        <dbReference type="RuleBase" id="RU003887"/>
    </source>
</evidence>
<keyword evidence="3" id="KW-0694">RNA-binding</keyword>
<dbReference type="SUPFAM" id="SSF55174">
    <property type="entry name" value="Alpha-L RNA-binding motif"/>
    <property type="match status" value="1"/>
</dbReference>
<dbReference type="GO" id="GO:0000455">
    <property type="term" value="P:enzyme-directed rRNA pseudouridine synthesis"/>
    <property type="evidence" value="ECO:0007669"/>
    <property type="project" value="UniProtKB-ARBA"/>
</dbReference>
<dbReference type="InterPro" id="IPR002942">
    <property type="entry name" value="S4_RNA-bd"/>
</dbReference>
<dbReference type="PROSITE" id="PS50889">
    <property type="entry name" value="S4"/>
    <property type="match status" value="1"/>
</dbReference>
<dbReference type="Gene3D" id="3.30.70.1560">
    <property type="entry name" value="Alpha-L RNA-binding motif"/>
    <property type="match status" value="1"/>
</dbReference>
<dbReference type="InterPro" id="IPR018496">
    <property type="entry name" value="PsdUridine_synth_RsuA/RluB_CS"/>
</dbReference>
<dbReference type="NCBIfam" id="TIGR00093">
    <property type="entry name" value="pseudouridine synthase"/>
    <property type="match status" value="1"/>
</dbReference>
<accession>A0AAJ1EIR7</accession>
<proteinExistence type="inferred from homology"/>
<dbReference type="InterPro" id="IPR000748">
    <property type="entry name" value="PsdUridine_synth_RsuA/RluB/E/F"/>
</dbReference>
<dbReference type="Pfam" id="PF01479">
    <property type="entry name" value="S4"/>
    <property type="match status" value="1"/>
</dbReference>
<dbReference type="CDD" id="cd00165">
    <property type="entry name" value="S4"/>
    <property type="match status" value="1"/>
</dbReference>
<evidence type="ECO:0000256" key="3">
    <source>
        <dbReference type="PROSITE-ProRule" id="PRU00182"/>
    </source>
</evidence>
<comment type="caution">
    <text evidence="6">The sequence shown here is derived from an EMBL/GenBank/DDBJ whole genome shotgun (WGS) entry which is preliminary data.</text>
</comment>
<comment type="similarity">
    <text evidence="1 4">Belongs to the pseudouridine synthase RsuA family.</text>
</comment>
<dbReference type="SMART" id="SM00363">
    <property type="entry name" value="S4"/>
    <property type="match status" value="1"/>
</dbReference>
<organism evidence="6 7">
    <name type="scientific">Candidatus Methylomirabilis tolerans</name>
    <dbReference type="NCBI Taxonomy" id="3123416"/>
    <lineage>
        <taxon>Bacteria</taxon>
        <taxon>Candidatus Methylomirabilota</taxon>
        <taxon>Candidatus Methylomirabilia</taxon>
        <taxon>Candidatus Methylomirabilales</taxon>
        <taxon>Candidatus Methylomirabilaceae</taxon>
        <taxon>Candidatus Methylomirabilis</taxon>
    </lineage>
</organism>
<feature type="domain" description="RNA-binding S4" evidence="5">
    <location>
        <begin position="7"/>
        <end position="68"/>
    </location>
</feature>